<dbReference type="AlphaFoldDB" id="A0A397SI40"/>
<evidence type="ECO:0000313" key="1">
    <source>
        <dbReference type="EMBL" id="RIA82471.1"/>
    </source>
</evidence>
<dbReference type="EMBL" id="QKYT01000663">
    <property type="protein sequence ID" value="RIA82471.1"/>
    <property type="molecule type" value="Genomic_DNA"/>
</dbReference>
<gene>
    <name evidence="1" type="ORF">C1645_835327</name>
</gene>
<protein>
    <submittedName>
        <fullName evidence="1">Uncharacterized protein</fullName>
    </submittedName>
</protein>
<reference evidence="1 2" key="1">
    <citation type="submission" date="2018-06" db="EMBL/GenBank/DDBJ databases">
        <title>Comparative genomics reveals the genomic features of Rhizophagus irregularis, R. cerebriforme, R. diaphanum and Gigaspora rosea, and their symbiotic lifestyle signature.</title>
        <authorList>
            <person name="Morin E."/>
            <person name="San Clemente H."/>
            <person name="Chen E.C.H."/>
            <person name="De La Providencia I."/>
            <person name="Hainaut M."/>
            <person name="Kuo A."/>
            <person name="Kohler A."/>
            <person name="Murat C."/>
            <person name="Tang N."/>
            <person name="Roy S."/>
            <person name="Loubradou J."/>
            <person name="Henrissat B."/>
            <person name="Grigoriev I.V."/>
            <person name="Corradi N."/>
            <person name="Roux C."/>
            <person name="Martin F.M."/>
        </authorList>
    </citation>
    <scope>NUCLEOTIDE SEQUENCE [LARGE SCALE GENOMIC DNA]</scope>
    <source>
        <strain evidence="1 2">DAOM 227022</strain>
    </source>
</reference>
<comment type="caution">
    <text evidence="1">The sequence shown here is derived from an EMBL/GenBank/DDBJ whole genome shotgun (WGS) entry which is preliminary data.</text>
</comment>
<sequence length="67" mass="8026">MLYISQNSTFTTKAYKTTLEIKNIIQNNFNYFISKFFVKFQENKINGNINKVKELLEESCNKSKWHL</sequence>
<name>A0A397SI40_9GLOM</name>
<evidence type="ECO:0000313" key="2">
    <source>
        <dbReference type="Proteomes" id="UP000265703"/>
    </source>
</evidence>
<organism evidence="1 2">
    <name type="scientific">Glomus cerebriforme</name>
    <dbReference type="NCBI Taxonomy" id="658196"/>
    <lineage>
        <taxon>Eukaryota</taxon>
        <taxon>Fungi</taxon>
        <taxon>Fungi incertae sedis</taxon>
        <taxon>Mucoromycota</taxon>
        <taxon>Glomeromycotina</taxon>
        <taxon>Glomeromycetes</taxon>
        <taxon>Glomerales</taxon>
        <taxon>Glomeraceae</taxon>
        <taxon>Glomus</taxon>
    </lineage>
</organism>
<keyword evidence="2" id="KW-1185">Reference proteome</keyword>
<accession>A0A397SI40</accession>
<dbReference type="Proteomes" id="UP000265703">
    <property type="component" value="Unassembled WGS sequence"/>
</dbReference>
<proteinExistence type="predicted"/>